<name>A0A4Q7UYP3_PSEST</name>
<keyword evidence="2" id="KW-1185">Reference proteome</keyword>
<dbReference type="Pfam" id="PF13578">
    <property type="entry name" value="Methyltransf_24"/>
    <property type="match status" value="1"/>
</dbReference>
<dbReference type="GO" id="GO:0032259">
    <property type="term" value="P:methylation"/>
    <property type="evidence" value="ECO:0007669"/>
    <property type="project" value="UniProtKB-KW"/>
</dbReference>
<accession>A0A4Q7UYP3</accession>
<proteinExistence type="predicted"/>
<gene>
    <name evidence="1" type="ORF">EV383_3825</name>
</gene>
<dbReference type="EMBL" id="SHKL01000001">
    <property type="protein sequence ID" value="RZT86925.1"/>
    <property type="molecule type" value="Genomic_DNA"/>
</dbReference>
<sequence>MGQVHFGVPGGLVDHVRASTGIRVAVETGTFRGASTVVLARAFPTVVSCEADPRCLALAAATLRAAGCAERVRLVQGGSAECLAGMLERIDEPALFWLDAHWSPWMPVGCEPQCPVRDELTAIAGWAHAADSVILVDDASVFRDRPDDAGFRPGDWPTYTELVDLLAGVAGHRIRLTEDVLVAGPLRLGTVGRPALDPDGAVTAVP</sequence>
<dbReference type="SUPFAM" id="SSF53335">
    <property type="entry name" value="S-adenosyl-L-methionine-dependent methyltransferases"/>
    <property type="match status" value="1"/>
</dbReference>
<dbReference type="AlphaFoldDB" id="A0A4Q7UYP3"/>
<dbReference type="InterPro" id="IPR029063">
    <property type="entry name" value="SAM-dependent_MTases_sf"/>
</dbReference>
<protein>
    <submittedName>
        <fullName evidence="1">Methyltransferase family protein</fullName>
    </submittedName>
</protein>
<dbReference type="RefSeq" id="WP_130291142.1">
    <property type="nucleotide sequence ID" value="NZ_SHKL01000001.1"/>
</dbReference>
<dbReference type="GO" id="GO:0008168">
    <property type="term" value="F:methyltransferase activity"/>
    <property type="evidence" value="ECO:0007669"/>
    <property type="project" value="UniProtKB-KW"/>
</dbReference>
<evidence type="ECO:0000313" key="2">
    <source>
        <dbReference type="Proteomes" id="UP000291591"/>
    </source>
</evidence>
<dbReference type="Gene3D" id="3.40.50.150">
    <property type="entry name" value="Vaccinia Virus protein VP39"/>
    <property type="match status" value="1"/>
</dbReference>
<keyword evidence="1" id="KW-0489">Methyltransferase</keyword>
<comment type="caution">
    <text evidence="1">The sequence shown here is derived from an EMBL/GenBank/DDBJ whole genome shotgun (WGS) entry which is preliminary data.</text>
</comment>
<dbReference type="OrthoDB" id="5329963at2"/>
<organism evidence="1 2">
    <name type="scientific">Pseudonocardia sediminis</name>
    <dbReference type="NCBI Taxonomy" id="1397368"/>
    <lineage>
        <taxon>Bacteria</taxon>
        <taxon>Bacillati</taxon>
        <taxon>Actinomycetota</taxon>
        <taxon>Actinomycetes</taxon>
        <taxon>Pseudonocardiales</taxon>
        <taxon>Pseudonocardiaceae</taxon>
        <taxon>Pseudonocardia</taxon>
    </lineage>
</organism>
<reference evidence="1 2" key="1">
    <citation type="submission" date="2019-02" db="EMBL/GenBank/DDBJ databases">
        <title>Sequencing the genomes of 1000 actinobacteria strains.</title>
        <authorList>
            <person name="Klenk H.-P."/>
        </authorList>
    </citation>
    <scope>NUCLEOTIDE SEQUENCE [LARGE SCALE GENOMIC DNA]</scope>
    <source>
        <strain evidence="1 2">DSM 45779</strain>
    </source>
</reference>
<keyword evidence="1" id="KW-0808">Transferase</keyword>
<evidence type="ECO:0000313" key="1">
    <source>
        <dbReference type="EMBL" id="RZT86925.1"/>
    </source>
</evidence>
<dbReference type="Proteomes" id="UP000291591">
    <property type="component" value="Unassembled WGS sequence"/>
</dbReference>